<keyword evidence="2" id="KW-1133">Transmembrane helix</keyword>
<name>A0AAW1ID29_POPJA</name>
<evidence type="ECO:0000313" key="4">
    <source>
        <dbReference type="Proteomes" id="UP001458880"/>
    </source>
</evidence>
<evidence type="ECO:0000256" key="1">
    <source>
        <dbReference type="SAM" id="MobiDB-lite"/>
    </source>
</evidence>
<keyword evidence="4" id="KW-1185">Reference proteome</keyword>
<feature type="transmembrane region" description="Helical" evidence="2">
    <location>
        <begin position="191"/>
        <end position="213"/>
    </location>
</feature>
<proteinExistence type="predicted"/>
<accession>A0AAW1ID29</accession>
<feature type="region of interest" description="Disordered" evidence="1">
    <location>
        <begin position="222"/>
        <end position="282"/>
    </location>
</feature>
<comment type="caution">
    <text evidence="3">The sequence shown here is derived from an EMBL/GenBank/DDBJ whole genome shotgun (WGS) entry which is preliminary data.</text>
</comment>
<feature type="compositionally biased region" description="Basic and acidic residues" evidence="1">
    <location>
        <begin position="251"/>
        <end position="267"/>
    </location>
</feature>
<organism evidence="3 4">
    <name type="scientific">Popillia japonica</name>
    <name type="common">Japanese beetle</name>
    <dbReference type="NCBI Taxonomy" id="7064"/>
    <lineage>
        <taxon>Eukaryota</taxon>
        <taxon>Metazoa</taxon>
        <taxon>Ecdysozoa</taxon>
        <taxon>Arthropoda</taxon>
        <taxon>Hexapoda</taxon>
        <taxon>Insecta</taxon>
        <taxon>Pterygota</taxon>
        <taxon>Neoptera</taxon>
        <taxon>Endopterygota</taxon>
        <taxon>Coleoptera</taxon>
        <taxon>Polyphaga</taxon>
        <taxon>Scarabaeiformia</taxon>
        <taxon>Scarabaeidae</taxon>
        <taxon>Rutelinae</taxon>
        <taxon>Popillia</taxon>
    </lineage>
</organism>
<sequence length="432" mass="47951">MDESDSEDDDFIEDVNCDKFDPLQLSNTLLTYLEKDDSVSDEILNAMLKVDKHLRTKCLNKSKQSKLRNRKPLPPDNCTINQHTRHFLQVRCQARQVVGRDNIDEDDAVTYLLQVYDANTRLLLGTATSHTPEAITITTLAKDHGSLLLFVRTMGRTATSDAAILYAPPASDIGAFLADASTPVFLQITPVLGALIGVVVALILVAVIIVVVIRLRNSGDHDDKDYDDGGLSPSGRRCVAGGGDKASTEPLNKDLNDSVDSLEEKNPDIIPQNNGEEDYQDEERGFERLNNATLYRRLSPNNAGKNGPYDFTKTMPHVIYNQQSIPMTVIRRPEATVYAQIDVTKRIPPCLQTLSPPHPSTFQAMHHPHLPPYIPRPIREEQTMHDNTINSESPLINPRESSALQPLLEASCTKPPTITSSQQPRSVTATRF</sequence>
<dbReference type="Proteomes" id="UP001458880">
    <property type="component" value="Unassembled WGS sequence"/>
</dbReference>
<dbReference type="AlphaFoldDB" id="A0AAW1ID29"/>
<gene>
    <name evidence="3" type="ORF">QE152_g36300</name>
</gene>
<reference evidence="3 4" key="1">
    <citation type="journal article" date="2024" name="BMC Genomics">
        <title>De novo assembly and annotation of Popillia japonica's genome with initial clues to its potential as an invasive pest.</title>
        <authorList>
            <person name="Cucini C."/>
            <person name="Boschi S."/>
            <person name="Funari R."/>
            <person name="Cardaioli E."/>
            <person name="Iannotti N."/>
            <person name="Marturano G."/>
            <person name="Paoli F."/>
            <person name="Bruttini M."/>
            <person name="Carapelli A."/>
            <person name="Frati F."/>
            <person name="Nardi F."/>
        </authorList>
    </citation>
    <scope>NUCLEOTIDE SEQUENCE [LARGE SCALE GENOMIC DNA]</scope>
    <source>
        <strain evidence="3">DMR45628</strain>
    </source>
</reference>
<feature type="compositionally biased region" description="Polar residues" evidence="1">
    <location>
        <begin position="414"/>
        <end position="432"/>
    </location>
</feature>
<keyword evidence="2" id="KW-0472">Membrane</keyword>
<protein>
    <submittedName>
        <fullName evidence="3">Uncharacterized protein</fullName>
    </submittedName>
</protein>
<feature type="region of interest" description="Disordered" evidence="1">
    <location>
        <begin position="410"/>
        <end position="432"/>
    </location>
</feature>
<keyword evidence="2" id="KW-0812">Transmembrane</keyword>
<evidence type="ECO:0000313" key="3">
    <source>
        <dbReference type="EMBL" id="KAK9687393.1"/>
    </source>
</evidence>
<evidence type="ECO:0000256" key="2">
    <source>
        <dbReference type="SAM" id="Phobius"/>
    </source>
</evidence>
<dbReference type="EMBL" id="JASPKY010000645">
    <property type="protein sequence ID" value="KAK9687393.1"/>
    <property type="molecule type" value="Genomic_DNA"/>
</dbReference>